<dbReference type="RefSeq" id="WP_377287220.1">
    <property type="nucleotide sequence ID" value="NZ_JBHSBM010000016.1"/>
</dbReference>
<evidence type="ECO:0000256" key="1">
    <source>
        <dbReference type="ARBA" id="ARBA00023125"/>
    </source>
</evidence>
<dbReference type="SUPFAM" id="SSF46689">
    <property type="entry name" value="Homeodomain-like"/>
    <property type="match status" value="1"/>
</dbReference>
<dbReference type="Pfam" id="PF00440">
    <property type="entry name" value="TetR_N"/>
    <property type="match status" value="1"/>
</dbReference>
<feature type="DNA-binding region" description="H-T-H motif" evidence="2">
    <location>
        <begin position="29"/>
        <end position="48"/>
    </location>
</feature>
<dbReference type="PANTHER" id="PTHR30055:SF219">
    <property type="entry name" value="TRANSCRIPTIONAL REGULATORY PROTEIN"/>
    <property type="match status" value="1"/>
</dbReference>
<comment type="caution">
    <text evidence="4">The sequence shown here is derived from an EMBL/GenBank/DDBJ whole genome shotgun (WGS) entry which is preliminary data.</text>
</comment>
<evidence type="ECO:0000313" key="4">
    <source>
        <dbReference type="EMBL" id="MFC4058895.1"/>
    </source>
</evidence>
<proteinExistence type="predicted"/>
<dbReference type="PANTHER" id="PTHR30055">
    <property type="entry name" value="HTH-TYPE TRANSCRIPTIONAL REGULATOR RUTR"/>
    <property type="match status" value="1"/>
</dbReference>
<dbReference type="InterPro" id="IPR050109">
    <property type="entry name" value="HTH-type_TetR-like_transc_reg"/>
</dbReference>
<dbReference type="InterPro" id="IPR001647">
    <property type="entry name" value="HTH_TetR"/>
</dbReference>
<dbReference type="InterPro" id="IPR023772">
    <property type="entry name" value="DNA-bd_HTH_TetR-type_CS"/>
</dbReference>
<evidence type="ECO:0000256" key="2">
    <source>
        <dbReference type="PROSITE-ProRule" id="PRU00335"/>
    </source>
</evidence>
<dbReference type="PRINTS" id="PR00455">
    <property type="entry name" value="HTHTETR"/>
</dbReference>
<dbReference type="PROSITE" id="PS01081">
    <property type="entry name" value="HTH_TETR_1"/>
    <property type="match status" value="1"/>
</dbReference>
<keyword evidence="1 2" id="KW-0238">DNA-binding</keyword>
<feature type="domain" description="HTH tetR-type" evidence="3">
    <location>
        <begin position="6"/>
        <end position="66"/>
    </location>
</feature>
<evidence type="ECO:0000313" key="5">
    <source>
        <dbReference type="Proteomes" id="UP001595850"/>
    </source>
</evidence>
<protein>
    <submittedName>
        <fullName evidence="4">TetR/AcrR family transcriptional regulator</fullName>
    </submittedName>
</protein>
<organism evidence="4 5">
    <name type="scientific">Planomonospora corallina</name>
    <dbReference type="NCBI Taxonomy" id="1806052"/>
    <lineage>
        <taxon>Bacteria</taxon>
        <taxon>Bacillati</taxon>
        <taxon>Actinomycetota</taxon>
        <taxon>Actinomycetes</taxon>
        <taxon>Streptosporangiales</taxon>
        <taxon>Streptosporangiaceae</taxon>
        <taxon>Planomonospora</taxon>
    </lineage>
</organism>
<gene>
    <name evidence="4" type="ORF">ACFOWE_11350</name>
</gene>
<name>A0ABV8I4R5_9ACTN</name>
<dbReference type="Proteomes" id="UP001595850">
    <property type="component" value="Unassembled WGS sequence"/>
</dbReference>
<dbReference type="Gene3D" id="1.10.10.60">
    <property type="entry name" value="Homeodomain-like"/>
    <property type="match status" value="1"/>
</dbReference>
<sequence>MNSPDGGQPETILRAATRLFAALGYDGTSTRQIAEAVGLNIATVNYHVGGKRELYLAVMERAHQAELAVLEPAVKELTAAPPEEKVAAAHRMLDVYVDFCAENPEIPALWMHRWLSDAGDITELERQYVQPLAAFVADALLPLAGEHADVEYTIWTVIWCTHGFARGGVLDQAGRRRGPRDVRAMRRFRAHLHSMLHQALCLPGDPP</sequence>
<dbReference type="Gene3D" id="1.10.357.10">
    <property type="entry name" value="Tetracycline Repressor, domain 2"/>
    <property type="match status" value="1"/>
</dbReference>
<evidence type="ECO:0000259" key="3">
    <source>
        <dbReference type="PROSITE" id="PS50977"/>
    </source>
</evidence>
<dbReference type="InterPro" id="IPR009057">
    <property type="entry name" value="Homeodomain-like_sf"/>
</dbReference>
<dbReference type="EMBL" id="JBHSBM010000016">
    <property type="protein sequence ID" value="MFC4058895.1"/>
    <property type="molecule type" value="Genomic_DNA"/>
</dbReference>
<accession>A0ABV8I4R5</accession>
<dbReference type="PROSITE" id="PS50977">
    <property type="entry name" value="HTH_TETR_2"/>
    <property type="match status" value="1"/>
</dbReference>
<reference evidence="5" key="1">
    <citation type="journal article" date="2019" name="Int. J. Syst. Evol. Microbiol.">
        <title>The Global Catalogue of Microorganisms (GCM) 10K type strain sequencing project: providing services to taxonomists for standard genome sequencing and annotation.</title>
        <authorList>
            <consortium name="The Broad Institute Genomics Platform"/>
            <consortium name="The Broad Institute Genome Sequencing Center for Infectious Disease"/>
            <person name="Wu L."/>
            <person name="Ma J."/>
        </authorList>
    </citation>
    <scope>NUCLEOTIDE SEQUENCE [LARGE SCALE GENOMIC DNA]</scope>
    <source>
        <strain evidence="5">TBRC 4489</strain>
    </source>
</reference>
<keyword evidence="5" id="KW-1185">Reference proteome</keyword>